<evidence type="ECO:0000313" key="1">
    <source>
        <dbReference type="EMBL" id="NHZ64826.1"/>
    </source>
</evidence>
<proteinExistence type="predicted"/>
<accession>A0ABX0MR05</accession>
<dbReference type="Proteomes" id="UP000610594">
    <property type="component" value="Unassembled WGS sequence"/>
</dbReference>
<gene>
    <name evidence="1" type="ORF">F1735_21415</name>
</gene>
<dbReference type="EMBL" id="WHJF01000063">
    <property type="protein sequence ID" value="NHZ64826.1"/>
    <property type="molecule type" value="Genomic_DNA"/>
</dbReference>
<reference evidence="1 2" key="1">
    <citation type="submission" date="2019-10" db="EMBL/GenBank/DDBJ databases">
        <title>Taxonomy of Antarctic Massilia spp.: description of Massilia rubra sp. nov., Massilia aquatica sp. nov., Massilia mucilaginosa sp. nov., Massilia frigida sp. nov. isolated from streams, lakes and regoliths.</title>
        <authorList>
            <person name="Holochova P."/>
            <person name="Sedlacek I."/>
            <person name="Kralova S."/>
            <person name="Maslanova I."/>
            <person name="Busse H.-J."/>
            <person name="Stankova E."/>
            <person name="Vrbovska V."/>
            <person name="Kovarovic V."/>
            <person name="Bartak M."/>
            <person name="Svec P."/>
            <person name="Pantucek R."/>
        </authorList>
    </citation>
    <scope>NUCLEOTIDE SEQUENCE [LARGE SCALE GENOMIC DNA]</scope>
    <source>
        <strain evidence="1 2">CCM 8694</strain>
    </source>
</reference>
<organism evidence="1 2">
    <name type="scientific">Massilia genomosp. 1</name>
    <dbReference type="NCBI Taxonomy" id="2609280"/>
    <lineage>
        <taxon>Bacteria</taxon>
        <taxon>Pseudomonadati</taxon>
        <taxon>Pseudomonadota</taxon>
        <taxon>Betaproteobacteria</taxon>
        <taxon>Burkholderiales</taxon>
        <taxon>Oxalobacteraceae</taxon>
        <taxon>Telluria group</taxon>
        <taxon>Massilia</taxon>
    </lineage>
</organism>
<evidence type="ECO:0000313" key="2">
    <source>
        <dbReference type="Proteomes" id="UP000610594"/>
    </source>
</evidence>
<comment type="caution">
    <text evidence="1">The sequence shown here is derived from an EMBL/GenBank/DDBJ whole genome shotgun (WGS) entry which is preliminary data.</text>
</comment>
<protein>
    <submittedName>
        <fullName evidence="1">Uncharacterized protein</fullName>
    </submittedName>
</protein>
<sequence length="252" mass="28336">MATKEEIKGIFMTFIATEEAGLAKGVDPDWYPQNWPSLTNNIKKAPSLLDESEQSQFYYFLCRRNLLPGAEVGKHYHLLDAAYRRHAPLMKKPCADHFTSSMGRLQGLMIFGSDHLGDIASNAGLEDYLLHRAAYQQISKYSSIPGMLAKPERFVPFAGDKRVVERICAAFNCLDFIQDDWHTSARPRNAAHFSCVSLPFWGAMFILLLSPLPLAQQTVAQFKALEQLPCRAEQMEILDRFEGASSACLART</sequence>
<name>A0ABX0MR05_9BURK</name>
<keyword evidence="2" id="KW-1185">Reference proteome</keyword>